<dbReference type="EMBL" id="CM004478">
    <property type="protein sequence ID" value="OCT73260.1"/>
    <property type="molecule type" value="Genomic_DNA"/>
</dbReference>
<name>A0A974CIF8_XENLA</name>
<gene>
    <name evidence="1" type="ORF">XELAEV_18036240mg</name>
</gene>
<protein>
    <submittedName>
        <fullName evidence="1">Uncharacterized protein</fullName>
    </submittedName>
</protein>
<organism evidence="1 2">
    <name type="scientific">Xenopus laevis</name>
    <name type="common">African clawed frog</name>
    <dbReference type="NCBI Taxonomy" id="8355"/>
    <lineage>
        <taxon>Eukaryota</taxon>
        <taxon>Metazoa</taxon>
        <taxon>Chordata</taxon>
        <taxon>Craniata</taxon>
        <taxon>Vertebrata</taxon>
        <taxon>Euteleostomi</taxon>
        <taxon>Amphibia</taxon>
        <taxon>Batrachia</taxon>
        <taxon>Anura</taxon>
        <taxon>Pipoidea</taxon>
        <taxon>Pipidae</taxon>
        <taxon>Xenopodinae</taxon>
        <taxon>Xenopus</taxon>
        <taxon>Xenopus</taxon>
    </lineage>
</organism>
<sequence length="74" mass="8270">MQKLRAKRSLGYPGFYQGAIKSYWYHFVLLVLCYSSSPSLFPSTPTALQAPKCHPTCAPKHSPDLILCLVKSLL</sequence>
<evidence type="ECO:0000313" key="1">
    <source>
        <dbReference type="EMBL" id="OCT73260.1"/>
    </source>
</evidence>
<evidence type="ECO:0000313" key="2">
    <source>
        <dbReference type="Proteomes" id="UP000694892"/>
    </source>
</evidence>
<accession>A0A974CIF8</accession>
<dbReference type="Proteomes" id="UP000694892">
    <property type="component" value="Chromosome 7L"/>
</dbReference>
<dbReference type="AlphaFoldDB" id="A0A974CIF8"/>
<reference evidence="2" key="1">
    <citation type="journal article" date="2016" name="Nature">
        <title>Genome evolution in the allotetraploid frog Xenopus laevis.</title>
        <authorList>
            <person name="Session A.M."/>
            <person name="Uno Y."/>
            <person name="Kwon T."/>
            <person name="Chapman J.A."/>
            <person name="Toyoda A."/>
            <person name="Takahashi S."/>
            <person name="Fukui A."/>
            <person name="Hikosaka A."/>
            <person name="Suzuki A."/>
            <person name="Kondo M."/>
            <person name="van Heeringen S.J."/>
            <person name="Quigley I."/>
            <person name="Heinz S."/>
            <person name="Ogino H."/>
            <person name="Ochi H."/>
            <person name="Hellsten U."/>
            <person name="Lyons J.B."/>
            <person name="Simakov O."/>
            <person name="Putnam N."/>
            <person name="Stites J."/>
            <person name="Kuroki Y."/>
            <person name="Tanaka T."/>
            <person name="Michiue T."/>
            <person name="Watanabe M."/>
            <person name="Bogdanovic O."/>
            <person name="Lister R."/>
            <person name="Georgiou G."/>
            <person name="Paranjpe S.S."/>
            <person name="van Kruijsbergen I."/>
            <person name="Shu S."/>
            <person name="Carlson J."/>
            <person name="Kinoshita T."/>
            <person name="Ohta Y."/>
            <person name="Mawaribuchi S."/>
            <person name="Jenkins J."/>
            <person name="Grimwood J."/>
            <person name="Schmutz J."/>
            <person name="Mitros T."/>
            <person name="Mozaffari S.V."/>
            <person name="Suzuki Y."/>
            <person name="Haramoto Y."/>
            <person name="Yamamoto T.S."/>
            <person name="Takagi C."/>
            <person name="Heald R."/>
            <person name="Miller K."/>
            <person name="Haudenschild C."/>
            <person name="Kitzman J."/>
            <person name="Nakayama T."/>
            <person name="Izutsu Y."/>
            <person name="Robert J."/>
            <person name="Fortriede J."/>
            <person name="Burns K."/>
            <person name="Lotay V."/>
            <person name="Karimi K."/>
            <person name="Yasuoka Y."/>
            <person name="Dichmann D.S."/>
            <person name="Flajnik M.F."/>
            <person name="Houston D.W."/>
            <person name="Shendure J."/>
            <person name="DuPasquier L."/>
            <person name="Vize P.D."/>
            <person name="Zorn A.M."/>
            <person name="Ito M."/>
            <person name="Marcotte E.M."/>
            <person name="Wallingford J.B."/>
            <person name="Ito Y."/>
            <person name="Asashima M."/>
            <person name="Ueno N."/>
            <person name="Matsuda Y."/>
            <person name="Veenstra G.J."/>
            <person name="Fujiyama A."/>
            <person name="Harland R.M."/>
            <person name="Taira M."/>
            <person name="Rokhsar D.S."/>
        </authorList>
    </citation>
    <scope>NUCLEOTIDE SEQUENCE [LARGE SCALE GENOMIC DNA]</scope>
    <source>
        <strain evidence="2">J</strain>
    </source>
</reference>
<proteinExistence type="predicted"/>